<sequence>MIKEELGEISTSTQNISKGKRKLITVMKKYLPLTKILKKNKAPGKQAINITKKYLAGNIDAKQTLSQINKWQKTNEQTVELLLIKLTNKSQDIS</sequence>
<proteinExistence type="predicted"/>
<dbReference type="EMBL" id="CAJVPV010002805">
    <property type="protein sequence ID" value="CAG8536301.1"/>
    <property type="molecule type" value="Genomic_DNA"/>
</dbReference>
<dbReference type="Proteomes" id="UP000789342">
    <property type="component" value="Unassembled WGS sequence"/>
</dbReference>
<gene>
    <name evidence="1" type="ORF">AMORRO_LOCUS4911</name>
</gene>
<reference evidence="1" key="1">
    <citation type="submission" date="2021-06" db="EMBL/GenBank/DDBJ databases">
        <authorList>
            <person name="Kallberg Y."/>
            <person name="Tangrot J."/>
            <person name="Rosling A."/>
        </authorList>
    </citation>
    <scope>NUCLEOTIDE SEQUENCE</scope>
    <source>
        <strain evidence="1">CL551</strain>
    </source>
</reference>
<name>A0A9N9FIY1_9GLOM</name>
<evidence type="ECO:0000313" key="2">
    <source>
        <dbReference type="Proteomes" id="UP000789342"/>
    </source>
</evidence>
<dbReference type="AlphaFoldDB" id="A0A9N9FIY1"/>
<accession>A0A9N9FIY1</accession>
<comment type="caution">
    <text evidence="1">The sequence shown here is derived from an EMBL/GenBank/DDBJ whole genome shotgun (WGS) entry which is preliminary data.</text>
</comment>
<protein>
    <submittedName>
        <fullName evidence="1">13661_t:CDS:1</fullName>
    </submittedName>
</protein>
<organism evidence="1 2">
    <name type="scientific">Acaulospora morrowiae</name>
    <dbReference type="NCBI Taxonomy" id="94023"/>
    <lineage>
        <taxon>Eukaryota</taxon>
        <taxon>Fungi</taxon>
        <taxon>Fungi incertae sedis</taxon>
        <taxon>Mucoromycota</taxon>
        <taxon>Glomeromycotina</taxon>
        <taxon>Glomeromycetes</taxon>
        <taxon>Diversisporales</taxon>
        <taxon>Acaulosporaceae</taxon>
        <taxon>Acaulospora</taxon>
    </lineage>
</organism>
<evidence type="ECO:0000313" key="1">
    <source>
        <dbReference type="EMBL" id="CAG8536301.1"/>
    </source>
</evidence>
<keyword evidence="2" id="KW-1185">Reference proteome</keyword>